<comment type="catalytic activity">
    <reaction evidence="1">
        <text>2 alpha,alpha'-trehalose 6-mycolate = alpha,alpha'-trehalose 6,6'-bismycolate + alpha,alpha-trehalose</text>
        <dbReference type="Rhea" id="RHEA:23472"/>
        <dbReference type="ChEBI" id="CHEBI:16551"/>
        <dbReference type="ChEBI" id="CHEBI:18195"/>
        <dbReference type="ChEBI" id="CHEBI:18234"/>
        <dbReference type="EC" id="2.3.1.122"/>
    </reaction>
</comment>
<keyword evidence="5" id="KW-0808">Transferase</keyword>
<evidence type="ECO:0000313" key="10">
    <source>
        <dbReference type="EMBL" id="KAB2704511.1"/>
    </source>
</evidence>
<evidence type="ECO:0000256" key="7">
    <source>
        <dbReference type="ARBA" id="ARBA00032572"/>
    </source>
</evidence>
<protein>
    <recommendedName>
        <fullName evidence="7">Acyl-CoA:diacylglycerol acyltransferase</fullName>
        <ecNumber evidence="3">2.3.1.122</ecNumber>
        <ecNumber evidence="4">2.3.1.20</ecNumber>
    </recommendedName>
</protein>
<evidence type="ECO:0000313" key="13">
    <source>
        <dbReference type="Proteomes" id="UP000435957"/>
    </source>
</evidence>
<dbReference type="Proteomes" id="UP000435957">
    <property type="component" value="Unassembled WGS sequence"/>
</dbReference>
<name>A0A256GTF1_9HYPH</name>
<evidence type="ECO:0000313" key="11">
    <source>
        <dbReference type="EMBL" id="OYR30419.1"/>
    </source>
</evidence>
<dbReference type="PANTHER" id="PTHR48098">
    <property type="entry name" value="ENTEROCHELIN ESTERASE-RELATED"/>
    <property type="match status" value="1"/>
</dbReference>
<dbReference type="RefSeq" id="WP_094514371.1">
    <property type="nucleotide sequence ID" value="NZ_JBHEEP010000005.1"/>
</dbReference>
<evidence type="ECO:0000256" key="8">
    <source>
        <dbReference type="ARBA" id="ARBA00048109"/>
    </source>
</evidence>
<evidence type="ECO:0000256" key="6">
    <source>
        <dbReference type="ARBA" id="ARBA00023315"/>
    </source>
</evidence>
<reference evidence="11 12" key="1">
    <citation type="submission" date="2017-07" db="EMBL/GenBank/DDBJ databases">
        <title>Draft genome of Ochrobactrum lupini type strain LUP21.</title>
        <authorList>
            <person name="Krzyzanowska D.M."/>
            <person name="Jafra S."/>
        </authorList>
    </citation>
    <scope>NUCLEOTIDE SEQUENCE [LARGE SCALE GENOMIC DNA]</scope>
    <source>
        <strain evidence="11 12">LUP21</strain>
    </source>
</reference>
<gene>
    <name evidence="11" type="ORF">CES86_1743</name>
    <name evidence="10" type="ORF">F9L03_07675</name>
</gene>
<evidence type="ECO:0000256" key="9">
    <source>
        <dbReference type="SAM" id="SignalP"/>
    </source>
</evidence>
<dbReference type="InterPro" id="IPR000801">
    <property type="entry name" value="Esterase-like"/>
</dbReference>
<dbReference type="SUPFAM" id="SSF53474">
    <property type="entry name" value="alpha/beta-Hydrolases"/>
    <property type="match status" value="1"/>
</dbReference>
<dbReference type="GO" id="GO:0050348">
    <property type="term" value="F:trehalose O-mycolyltransferase activity"/>
    <property type="evidence" value="ECO:0007669"/>
    <property type="project" value="UniProtKB-EC"/>
</dbReference>
<dbReference type="Proteomes" id="UP000216363">
    <property type="component" value="Unassembled WGS sequence"/>
</dbReference>
<evidence type="ECO:0000256" key="2">
    <source>
        <dbReference type="ARBA" id="ARBA00005874"/>
    </source>
</evidence>
<dbReference type="InterPro" id="IPR029058">
    <property type="entry name" value="AB_hydrolase_fold"/>
</dbReference>
<evidence type="ECO:0000256" key="5">
    <source>
        <dbReference type="ARBA" id="ARBA00022679"/>
    </source>
</evidence>
<accession>A0A256GTF1</accession>
<dbReference type="EC" id="2.3.1.20" evidence="4"/>
<dbReference type="GO" id="GO:0016787">
    <property type="term" value="F:hydrolase activity"/>
    <property type="evidence" value="ECO:0007669"/>
    <property type="project" value="UniProtKB-KW"/>
</dbReference>
<feature type="signal peptide" evidence="9">
    <location>
        <begin position="1"/>
        <end position="31"/>
    </location>
</feature>
<evidence type="ECO:0000256" key="3">
    <source>
        <dbReference type="ARBA" id="ARBA00012820"/>
    </source>
</evidence>
<dbReference type="InterPro" id="IPR006311">
    <property type="entry name" value="TAT_signal"/>
</dbReference>
<sequence>MNKLVDRRTALSLGGSVLAAAAAASILPARAADNEPVNTGSLGTGGTTDLVESTPAFATLFPLTRYFEIDSEIAGARFSAFVTVPMQYDADETQRYPVVYQIDGSLYFAATAPFHMPGQFDVMSPLRPFIMVSIGYSQEESHAWDWLRVRDLVPPGEVVPDLFHQTLDGNVAAGLVSEDDAQRYRALLANPAADKFLGFLEHELHPLLTAAYRIDESDVGLWGFSYGGLFTSYVMLEGSDLFRRVGAGSPGIMGESQIFKLYDDAVASGRDFSGRQLHVTIGAREAADQGVYQWLTARGTGELLAQTSLRPLPGLQVSSEIIPLETHLTGGVPAWFSFLRACYGRS</sequence>
<dbReference type="PROSITE" id="PS51318">
    <property type="entry name" value="TAT"/>
    <property type="match status" value="1"/>
</dbReference>
<dbReference type="InterPro" id="IPR050583">
    <property type="entry name" value="Mycobacterial_A85_antigen"/>
</dbReference>
<dbReference type="Pfam" id="PF00756">
    <property type="entry name" value="Esterase"/>
    <property type="match status" value="1"/>
</dbReference>
<keyword evidence="13" id="KW-1185">Reference proteome</keyword>
<reference evidence="10 13" key="2">
    <citation type="submission" date="2019-09" db="EMBL/GenBank/DDBJ databases">
        <title>Taxonomic organization of the family Brucellaceae based on a phylogenomic approach.</title>
        <authorList>
            <person name="Leclercq S."/>
            <person name="Cloeckaert A."/>
            <person name="Zygmunt M.S."/>
        </authorList>
    </citation>
    <scope>NUCLEOTIDE SEQUENCE [LARGE SCALE GENOMIC DNA]</scope>
    <source>
        <strain evidence="10 13">LUP23</strain>
    </source>
</reference>
<dbReference type="AlphaFoldDB" id="A0A256GTF1"/>
<organism evidence="11 12">
    <name type="scientific">Brucella lupini</name>
    <dbReference type="NCBI Taxonomy" id="255457"/>
    <lineage>
        <taxon>Bacteria</taxon>
        <taxon>Pseudomonadati</taxon>
        <taxon>Pseudomonadota</taxon>
        <taxon>Alphaproteobacteria</taxon>
        <taxon>Hyphomicrobiales</taxon>
        <taxon>Brucellaceae</taxon>
        <taxon>Brucella/Ochrobactrum group</taxon>
        <taxon>Brucella</taxon>
    </lineage>
</organism>
<dbReference type="Gene3D" id="3.40.50.1820">
    <property type="entry name" value="alpha/beta hydrolase"/>
    <property type="match status" value="1"/>
</dbReference>
<comment type="similarity">
    <text evidence="2">Belongs to the mycobacterial A85 antigen family.</text>
</comment>
<evidence type="ECO:0000256" key="1">
    <source>
        <dbReference type="ARBA" id="ARBA00000697"/>
    </source>
</evidence>
<comment type="caution">
    <text evidence="11">The sequence shown here is derived from an EMBL/GenBank/DDBJ whole genome shotgun (WGS) entry which is preliminary data.</text>
</comment>
<keyword evidence="10" id="KW-0378">Hydrolase</keyword>
<dbReference type="EMBL" id="WBWF01000004">
    <property type="protein sequence ID" value="KAB2704511.1"/>
    <property type="molecule type" value="Genomic_DNA"/>
</dbReference>
<keyword evidence="9" id="KW-0732">Signal</keyword>
<feature type="chain" id="PRO_5044571455" description="Acyl-CoA:diacylglycerol acyltransferase" evidence="9">
    <location>
        <begin position="32"/>
        <end position="346"/>
    </location>
</feature>
<proteinExistence type="inferred from homology"/>
<keyword evidence="6" id="KW-0012">Acyltransferase</keyword>
<dbReference type="EMBL" id="NNRN01000044">
    <property type="protein sequence ID" value="OYR30419.1"/>
    <property type="molecule type" value="Genomic_DNA"/>
</dbReference>
<dbReference type="PANTHER" id="PTHR48098:SF6">
    <property type="entry name" value="FERRI-BACILLIBACTIN ESTERASE BESA"/>
    <property type="match status" value="1"/>
</dbReference>
<dbReference type="EC" id="2.3.1.122" evidence="3"/>
<evidence type="ECO:0000256" key="4">
    <source>
        <dbReference type="ARBA" id="ARBA00013244"/>
    </source>
</evidence>
<dbReference type="GO" id="GO:0004144">
    <property type="term" value="F:diacylglycerol O-acyltransferase activity"/>
    <property type="evidence" value="ECO:0007669"/>
    <property type="project" value="UniProtKB-EC"/>
</dbReference>
<comment type="catalytic activity">
    <reaction evidence="8">
        <text>an acyl-CoA + a 1,2-diacyl-sn-glycerol = a triacyl-sn-glycerol + CoA</text>
        <dbReference type="Rhea" id="RHEA:10868"/>
        <dbReference type="ChEBI" id="CHEBI:17815"/>
        <dbReference type="ChEBI" id="CHEBI:57287"/>
        <dbReference type="ChEBI" id="CHEBI:58342"/>
        <dbReference type="ChEBI" id="CHEBI:64615"/>
        <dbReference type="EC" id="2.3.1.20"/>
    </reaction>
</comment>
<evidence type="ECO:0000313" key="12">
    <source>
        <dbReference type="Proteomes" id="UP000216363"/>
    </source>
</evidence>